<dbReference type="PANTHER" id="PTHR43662">
    <property type="match status" value="1"/>
</dbReference>
<feature type="chain" id="PRO_5046306755" description="DUF1996 domain-containing protein" evidence="2">
    <location>
        <begin position="18"/>
        <end position="329"/>
    </location>
</feature>
<dbReference type="Proteomes" id="UP001521184">
    <property type="component" value="Unassembled WGS sequence"/>
</dbReference>
<feature type="signal peptide" evidence="2">
    <location>
        <begin position="1"/>
        <end position="17"/>
    </location>
</feature>
<keyword evidence="2" id="KW-0732">Signal</keyword>
<keyword evidence="5" id="KW-1185">Reference proteome</keyword>
<feature type="region of interest" description="Disordered" evidence="1">
    <location>
        <begin position="271"/>
        <end position="295"/>
    </location>
</feature>
<evidence type="ECO:0000313" key="5">
    <source>
        <dbReference type="Proteomes" id="UP001521184"/>
    </source>
</evidence>
<dbReference type="Pfam" id="PF09362">
    <property type="entry name" value="DUF1996"/>
    <property type="match status" value="1"/>
</dbReference>
<dbReference type="PANTHER" id="PTHR43662:SF12">
    <property type="entry name" value="DUF1996 DOMAIN-CONTAINING PROTEIN-RELATED"/>
    <property type="match status" value="1"/>
</dbReference>
<dbReference type="EMBL" id="JAKEKT020000177">
    <property type="protein sequence ID" value="KAL1632874.1"/>
    <property type="molecule type" value="Genomic_DNA"/>
</dbReference>
<evidence type="ECO:0000256" key="1">
    <source>
        <dbReference type="SAM" id="MobiDB-lite"/>
    </source>
</evidence>
<accession>A0ABR3SZX1</accession>
<evidence type="ECO:0000313" key="4">
    <source>
        <dbReference type="EMBL" id="KAL1632874.1"/>
    </source>
</evidence>
<dbReference type="InterPro" id="IPR018535">
    <property type="entry name" value="DUF1996"/>
</dbReference>
<sequence length="329" mass="35924">MLGVTISLLSAVSAANAYTVIVHDQFMRKNIDALVMPGQYKSHMHSFFGSDAITKDKPTSAQLQQGCASGENPNDLSVYWVPTLYHVTGTTRTEIVPQRFSTYYENILYADAPIPQDFSAIAGSARATSQTDLAGTSKTAALSWFCEGDDAPDDKDPAAFPTSTCSTHLQTILSFPDCVDAATLNATYSASAFGTTNYCPDGWNRIPRLRFSIRYDLREVLADGWAGAPPLALSSGPSFSMHGDFVNGWFEDAARNMFDYARDKREFARVDGARGEGKSGPTCVAGDADPEHGTDDYEESLVMMGKVERRRAGGRKVRGFKERRMARAD</sequence>
<name>A0ABR3SZX1_9PEZI</name>
<proteinExistence type="predicted"/>
<gene>
    <name evidence="4" type="ORF">SLS58_011305</name>
</gene>
<organism evidence="4 5">
    <name type="scientific">Diplodia intermedia</name>
    <dbReference type="NCBI Taxonomy" id="856260"/>
    <lineage>
        <taxon>Eukaryota</taxon>
        <taxon>Fungi</taxon>
        <taxon>Dikarya</taxon>
        <taxon>Ascomycota</taxon>
        <taxon>Pezizomycotina</taxon>
        <taxon>Dothideomycetes</taxon>
        <taxon>Dothideomycetes incertae sedis</taxon>
        <taxon>Botryosphaeriales</taxon>
        <taxon>Botryosphaeriaceae</taxon>
        <taxon>Diplodia</taxon>
    </lineage>
</organism>
<reference evidence="4 5" key="1">
    <citation type="journal article" date="2023" name="Plant Dis.">
        <title>First Report of Diplodia intermedia Causing Canker and Dieback Diseases on Apple Trees in Canada.</title>
        <authorList>
            <person name="Ellouze W."/>
            <person name="Ilyukhin E."/>
            <person name="Sulman M."/>
            <person name="Ali S."/>
        </authorList>
    </citation>
    <scope>NUCLEOTIDE SEQUENCE [LARGE SCALE GENOMIC DNA]</scope>
    <source>
        <strain evidence="4 5">M45-28</strain>
    </source>
</reference>
<evidence type="ECO:0000259" key="3">
    <source>
        <dbReference type="Pfam" id="PF09362"/>
    </source>
</evidence>
<feature type="domain" description="DUF1996" evidence="3">
    <location>
        <begin position="32"/>
        <end position="249"/>
    </location>
</feature>
<evidence type="ECO:0000256" key="2">
    <source>
        <dbReference type="SAM" id="SignalP"/>
    </source>
</evidence>
<protein>
    <recommendedName>
        <fullName evidence="3">DUF1996 domain-containing protein</fullName>
    </recommendedName>
</protein>
<comment type="caution">
    <text evidence="4">The sequence shown here is derived from an EMBL/GenBank/DDBJ whole genome shotgun (WGS) entry which is preliminary data.</text>
</comment>